<dbReference type="STRING" id="1167006.UWK_02943"/>
<dbReference type="Pfam" id="PF03693">
    <property type="entry name" value="ParD_antitoxin"/>
    <property type="match status" value="1"/>
</dbReference>
<dbReference type="RefSeq" id="WP_015405159.1">
    <property type="nucleotide sequence ID" value="NC_020304.1"/>
</dbReference>
<dbReference type="Proteomes" id="UP000011721">
    <property type="component" value="Chromosome"/>
</dbReference>
<dbReference type="CDD" id="cd22231">
    <property type="entry name" value="RHH_NikR_HicB-like"/>
    <property type="match status" value="1"/>
</dbReference>
<dbReference type="GO" id="GO:0003677">
    <property type="term" value="F:DNA binding"/>
    <property type="evidence" value="ECO:0007669"/>
    <property type="project" value="UniProtKB-KW"/>
</dbReference>
<dbReference type="OrthoDB" id="9815501at2"/>
<accession>M1P7P6</accession>
<evidence type="ECO:0000256" key="1">
    <source>
        <dbReference type="ARBA" id="ARBA00008580"/>
    </source>
</evidence>
<evidence type="ECO:0000256" key="2">
    <source>
        <dbReference type="ARBA" id="ARBA00022649"/>
    </source>
</evidence>
<dbReference type="InterPro" id="IPR038296">
    <property type="entry name" value="ParD_sf"/>
</dbReference>
<evidence type="ECO:0000313" key="4">
    <source>
        <dbReference type="Proteomes" id="UP000011721"/>
    </source>
</evidence>
<dbReference type="PANTHER" id="PTHR36582:SF2">
    <property type="entry name" value="ANTITOXIN PARD"/>
    <property type="match status" value="1"/>
</dbReference>
<gene>
    <name evidence="3" type="ordered locus">UWK_02943</name>
</gene>
<dbReference type="GO" id="GO:0006355">
    <property type="term" value="P:regulation of DNA-templated transcription"/>
    <property type="evidence" value="ECO:0007669"/>
    <property type="project" value="InterPro"/>
</dbReference>
<keyword evidence="3" id="KW-0238">DNA-binding</keyword>
<sequence length="95" mass="11075">MQQEKAERITITLPRDMLSSIKQKVSSGSYGSTSELIREAMRLWQKKEEEHEIRLALIRNRLEKSKNNGEPVPIEEAFSRIEELHKRKLKGEIDG</sequence>
<dbReference type="InterPro" id="IPR010985">
    <property type="entry name" value="Ribbon_hlx_hlx"/>
</dbReference>
<dbReference type="InterPro" id="IPR022789">
    <property type="entry name" value="ParD"/>
</dbReference>
<organism evidence="3 4">
    <name type="scientific">Desulfocapsa sulfexigens (strain DSM 10523 / SB164P1)</name>
    <dbReference type="NCBI Taxonomy" id="1167006"/>
    <lineage>
        <taxon>Bacteria</taxon>
        <taxon>Pseudomonadati</taxon>
        <taxon>Thermodesulfobacteriota</taxon>
        <taxon>Desulfobulbia</taxon>
        <taxon>Desulfobulbales</taxon>
        <taxon>Desulfocapsaceae</taxon>
        <taxon>Desulfocapsa</taxon>
    </lineage>
</organism>
<dbReference type="EMBL" id="CP003985">
    <property type="protein sequence ID" value="AGF79473.1"/>
    <property type="molecule type" value="Genomic_DNA"/>
</dbReference>
<comment type="similarity">
    <text evidence="1">Belongs to the ParD antitoxin family.</text>
</comment>
<dbReference type="Gene3D" id="6.10.10.120">
    <property type="entry name" value="Antitoxin ParD1-like"/>
    <property type="match status" value="1"/>
</dbReference>
<dbReference type="KEGG" id="dsf:UWK_02943"/>
<evidence type="ECO:0000313" key="3">
    <source>
        <dbReference type="EMBL" id="AGF79473.1"/>
    </source>
</evidence>
<dbReference type="AlphaFoldDB" id="M1P7P6"/>
<dbReference type="SUPFAM" id="SSF47598">
    <property type="entry name" value="Ribbon-helix-helix"/>
    <property type="match status" value="1"/>
</dbReference>
<proteinExistence type="inferred from homology"/>
<name>M1P7P6_DESSD</name>
<keyword evidence="2" id="KW-1277">Toxin-antitoxin system</keyword>
<protein>
    <submittedName>
        <fullName evidence="3">CopG/Arc/MetJ DNA-binding domain-containing putative transcriptional regulator</fullName>
    </submittedName>
</protein>
<dbReference type="eggNOG" id="COG3609">
    <property type="taxonomic scope" value="Bacteria"/>
</dbReference>
<dbReference type="PANTHER" id="PTHR36582">
    <property type="entry name" value="ANTITOXIN PARD"/>
    <property type="match status" value="1"/>
</dbReference>
<reference evidence="4" key="1">
    <citation type="journal article" date="2013" name="Stand. Genomic Sci.">
        <title>Complete genome sequence of Desulfocapsa sulfexigens, a marine deltaproteobacterium specialized in disproportionating inorganic sulfur compounds.</title>
        <authorList>
            <person name="Finster K.W."/>
            <person name="Kjeldsen K.U."/>
            <person name="Kube M."/>
            <person name="Reinhardt R."/>
            <person name="Mussmann M."/>
            <person name="Amann R."/>
            <person name="Schreiber L."/>
        </authorList>
    </citation>
    <scope>NUCLEOTIDE SEQUENCE [LARGE SCALE GENOMIC DNA]</scope>
    <source>
        <strain evidence="4">DSM 10523 / SB164P1</strain>
    </source>
</reference>
<keyword evidence="4" id="KW-1185">Reference proteome</keyword>
<dbReference type="HOGENOM" id="CLU_144805_4_0_7"/>